<dbReference type="PROSITE" id="PS51885">
    <property type="entry name" value="NEPRILYSIN"/>
    <property type="match status" value="1"/>
</dbReference>
<evidence type="ECO:0008006" key="12">
    <source>
        <dbReference type="Google" id="ProtNLM"/>
    </source>
</evidence>
<dbReference type="Proteomes" id="UP000029391">
    <property type="component" value="Unassembled WGS sequence"/>
</dbReference>
<evidence type="ECO:0000256" key="6">
    <source>
        <dbReference type="ARBA" id="ARBA00023049"/>
    </source>
</evidence>
<comment type="cofactor">
    <cofactor evidence="1">
        <name>Zn(2+)</name>
        <dbReference type="ChEBI" id="CHEBI:29105"/>
    </cofactor>
</comment>
<evidence type="ECO:0000256" key="2">
    <source>
        <dbReference type="ARBA" id="ARBA00022670"/>
    </source>
</evidence>
<evidence type="ECO:0000256" key="4">
    <source>
        <dbReference type="ARBA" id="ARBA00022801"/>
    </source>
</evidence>
<keyword evidence="3" id="KW-0479">Metal-binding</keyword>
<feature type="domain" description="Peptidase M13 C-terminal" evidence="8">
    <location>
        <begin position="449"/>
        <end position="624"/>
    </location>
</feature>
<gene>
    <name evidence="10" type="ORF">P873_11815</name>
</gene>
<dbReference type="GO" id="GO:0016485">
    <property type="term" value="P:protein processing"/>
    <property type="evidence" value="ECO:0007669"/>
    <property type="project" value="TreeGrafter"/>
</dbReference>
<evidence type="ECO:0000259" key="9">
    <source>
        <dbReference type="Pfam" id="PF05649"/>
    </source>
</evidence>
<dbReference type="InterPro" id="IPR024079">
    <property type="entry name" value="MetalloPept_cat_dom_sf"/>
</dbReference>
<evidence type="ECO:0000313" key="10">
    <source>
        <dbReference type="EMBL" id="KFN49245.1"/>
    </source>
</evidence>
<keyword evidence="11" id="KW-1185">Reference proteome</keyword>
<dbReference type="Pfam" id="PF05649">
    <property type="entry name" value="Peptidase_M13_N"/>
    <property type="match status" value="1"/>
</dbReference>
<comment type="caution">
    <text evidence="10">The sequence shown here is derived from an EMBL/GenBank/DDBJ whole genome shotgun (WGS) entry which is preliminary data.</text>
</comment>
<evidence type="ECO:0000259" key="8">
    <source>
        <dbReference type="Pfam" id="PF01431"/>
    </source>
</evidence>
<dbReference type="RefSeq" id="WP_026817650.1">
    <property type="nucleotide sequence ID" value="NZ_AUFF01000013.1"/>
</dbReference>
<evidence type="ECO:0000256" key="5">
    <source>
        <dbReference type="ARBA" id="ARBA00022833"/>
    </source>
</evidence>
<feature type="domain" description="Peptidase M13 N-terminal" evidence="9">
    <location>
        <begin position="31"/>
        <end position="395"/>
    </location>
</feature>
<evidence type="ECO:0000256" key="3">
    <source>
        <dbReference type="ARBA" id="ARBA00022723"/>
    </source>
</evidence>
<dbReference type="GO" id="GO:0046872">
    <property type="term" value="F:metal ion binding"/>
    <property type="evidence" value="ECO:0007669"/>
    <property type="project" value="UniProtKB-KW"/>
</dbReference>
<dbReference type="STRING" id="1121013.GCA_000426365_02782"/>
<sequence>MPKARLAAALLLTLATGAVAAQRAPAPPAACTDFYGHVNAGWLAANPLPAGTERYSRWNQLNAAGMAQRDQILNGTTAPEGAAVGAELADFFASAQDEAAIEAAGIKPLQPLLAIVDRIRRTRDIGPAIAALHAAGFPVLVDVKVLRDVTGRPYAQLAPGGIGLPDAAFYTAADAEAATIRQQYGQALGAWLRQLGAPEAQLPAQTAQVATIELQLAQATATGTPFQILAIDEAQKVAGGFDLRALLQAHGLRADYVAIAGPAFLTTVDRLIKTLPPEQWKVYLRAQIARDLAPALGRGFREPWLQLYDAQLSGQDQSTPRVVRARQLLEAHVPELLDAVYVERFLPLPRQQRGREIAEAVRTAAVAAVGNATWLSEEGRARAAERLRTMNIQVGRDLPQNVFAELKFERDDFVGNVLHLRRWLMKYAPVRAQFAWPAEQWQPLVALMPAENRLVVTAAALQTPLLDDSGNAAGYGGLGALIAQQMMIGLTGFEGADAAAWNQRVTPLLAQYGAYSAAGGATKVNATRSFVQNQADLAGVEIAWAALNAQGPVSPADAQAFFAGWAAIWARQDEPTALARAQATTDHAPPKWRVNGPLSNLPAFAEAYGCRAGQAMVRPPAQQVALWR</sequence>
<dbReference type="GO" id="GO:0004222">
    <property type="term" value="F:metalloendopeptidase activity"/>
    <property type="evidence" value="ECO:0007669"/>
    <property type="project" value="InterPro"/>
</dbReference>
<dbReference type="Gene3D" id="1.10.1380.10">
    <property type="entry name" value="Neutral endopeptidase , domain2"/>
    <property type="match status" value="1"/>
</dbReference>
<keyword evidence="4" id="KW-0378">Hydrolase</keyword>
<keyword evidence="6" id="KW-0482">Metalloprotease</keyword>
<dbReference type="PANTHER" id="PTHR11733">
    <property type="entry name" value="ZINC METALLOPROTEASE FAMILY M13 NEPRILYSIN-RELATED"/>
    <property type="match status" value="1"/>
</dbReference>
<dbReference type="Gene3D" id="3.40.390.10">
    <property type="entry name" value="Collagenase (Catalytic Domain)"/>
    <property type="match status" value="2"/>
</dbReference>
<proteinExistence type="predicted"/>
<dbReference type="GO" id="GO:0005886">
    <property type="term" value="C:plasma membrane"/>
    <property type="evidence" value="ECO:0007669"/>
    <property type="project" value="TreeGrafter"/>
</dbReference>
<keyword evidence="7" id="KW-0732">Signal</keyword>
<dbReference type="OrthoDB" id="9775677at2"/>
<keyword evidence="2" id="KW-0645">Protease</keyword>
<evidence type="ECO:0000256" key="1">
    <source>
        <dbReference type="ARBA" id="ARBA00001947"/>
    </source>
</evidence>
<feature type="signal peptide" evidence="7">
    <location>
        <begin position="1"/>
        <end position="20"/>
    </location>
</feature>
<accession>A0A091BY18</accession>
<keyword evidence="5" id="KW-0862">Zinc</keyword>
<feature type="chain" id="PRO_5001870247" description="Peptidase M13 N-terminal domain-containing protein" evidence="7">
    <location>
        <begin position="21"/>
        <end position="628"/>
    </location>
</feature>
<reference evidence="10 11" key="1">
    <citation type="submission" date="2013-09" db="EMBL/GenBank/DDBJ databases">
        <title>Genome sequencing of Arenimonas composti.</title>
        <authorList>
            <person name="Chen F."/>
            <person name="Wang G."/>
        </authorList>
    </citation>
    <scope>NUCLEOTIDE SEQUENCE [LARGE SCALE GENOMIC DNA]</scope>
    <source>
        <strain evidence="10 11">TR7-09</strain>
    </source>
</reference>
<dbReference type="Pfam" id="PF01431">
    <property type="entry name" value="Peptidase_M13"/>
    <property type="match status" value="1"/>
</dbReference>
<dbReference type="EMBL" id="AWXU01000039">
    <property type="protein sequence ID" value="KFN49245.1"/>
    <property type="molecule type" value="Genomic_DNA"/>
</dbReference>
<evidence type="ECO:0000313" key="11">
    <source>
        <dbReference type="Proteomes" id="UP000029391"/>
    </source>
</evidence>
<dbReference type="InterPro" id="IPR000718">
    <property type="entry name" value="Peptidase_M13"/>
</dbReference>
<dbReference type="InterPro" id="IPR042089">
    <property type="entry name" value="Peptidase_M13_dom_2"/>
</dbReference>
<dbReference type="InterPro" id="IPR008753">
    <property type="entry name" value="Peptidase_M13_N"/>
</dbReference>
<organism evidence="10 11">
    <name type="scientific">Arenimonas composti TR7-09 = DSM 18010</name>
    <dbReference type="NCBI Taxonomy" id="1121013"/>
    <lineage>
        <taxon>Bacteria</taxon>
        <taxon>Pseudomonadati</taxon>
        <taxon>Pseudomonadota</taxon>
        <taxon>Gammaproteobacteria</taxon>
        <taxon>Lysobacterales</taxon>
        <taxon>Lysobacteraceae</taxon>
        <taxon>Arenimonas</taxon>
    </lineage>
</organism>
<name>A0A091BY18_9GAMM</name>
<dbReference type="CDD" id="cd08662">
    <property type="entry name" value="M13"/>
    <property type="match status" value="1"/>
</dbReference>
<protein>
    <recommendedName>
        <fullName evidence="12">Peptidase M13 N-terminal domain-containing protein</fullName>
    </recommendedName>
</protein>
<evidence type="ECO:0000256" key="7">
    <source>
        <dbReference type="SAM" id="SignalP"/>
    </source>
</evidence>
<dbReference type="eggNOG" id="COG3590">
    <property type="taxonomic scope" value="Bacteria"/>
</dbReference>
<dbReference type="InterPro" id="IPR018497">
    <property type="entry name" value="Peptidase_M13_C"/>
</dbReference>
<dbReference type="PANTHER" id="PTHR11733:SF237">
    <property type="entry name" value="NEPRILYSIN-LIKE 4"/>
    <property type="match status" value="1"/>
</dbReference>
<dbReference type="SUPFAM" id="SSF55486">
    <property type="entry name" value="Metalloproteases ('zincins'), catalytic domain"/>
    <property type="match status" value="1"/>
</dbReference>
<dbReference type="AlphaFoldDB" id="A0A091BY18"/>